<organism evidence="1 2">
    <name type="scientific">Devosia soli</name>
    <dbReference type="NCBI Taxonomy" id="361041"/>
    <lineage>
        <taxon>Bacteria</taxon>
        <taxon>Pseudomonadati</taxon>
        <taxon>Pseudomonadota</taxon>
        <taxon>Alphaproteobacteria</taxon>
        <taxon>Hyphomicrobiales</taxon>
        <taxon>Devosiaceae</taxon>
        <taxon>Devosia</taxon>
    </lineage>
</organism>
<dbReference type="PATRIC" id="fig|361041.3.peg.3840"/>
<evidence type="ECO:0000313" key="2">
    <source>
        <dbReference type="Proteomes" id="UP000033514"/>
    </source>
</evidence>
<name>A0A0F5LFR0_9HYPH</name>
<evidence type="ECO:0000313" key="1">
    <source>
        <dbReference type="EMBL" id="KKB81019.1"/>
    </source>
</evidence>
<keyword evidence="2" id="KW-1185">Reference proteome</keyword>
<protein>
    <submittedName>
        <fullName evidence="1">HK97 family phage protein</fullName>
    </submittedName>
</protein>
<accession>A0A0F5LFR0</accession>
<comment type="caution">
    <text evidence="1">The sequence shown here is derived from an EMBL/GenBank/DDBJ whole genome shotgun (WGS) entry which is preliminary data.</text>
</comment>
<dbReference type="Proteomes" id="UP000033514">
    <property type="component" value="Unassembled WGS sequence"/>
</dbReference>
<dbReference type="InterPro" id="IPR010064">
    <property type="entry name" value="HK97-gp10_tail"/>
</dbReference>
<dbReference type="EMBL" id="LAJG01000005">
    <property type="protein sequence ID" value="KKB81019.1"/>
    <property type="molecule type" value="Genomic_DNA"/>
</dbReference>
<gene>
    <name evidence="1" type="ORF">VW35_02280</name>
</gene>
<dbReference type="RefSeq" id="WP_046141367.1">
    <property type="nucleotide sequence ID" value="NZ_LAJG01000005.1"/>
</dbReference>
<proteinExistence type="predicted"/>
<reference evidence="1 2" key="1">
    <citation type="submission" date="2015-03" db="EMBL/GenBank/DDBJ databases">
        <authorList>
            <person name="Hassan Y.I."/>
            <person name="Lepp D."/>
            <person name="Zhou T."/>
        </authorList>
    </citation>
    <scope>NUCLEOTIDE SEQUENCE [LARGE SCALE GENOMIC DNA]</scope>
    <source>
        <strain evidence="1 2">GH2-10</strain>
    </source>
</reference>
<dbReference type="NCBIfam" id="TIGR01725">
    <property type="entry name" value="phge_HK97_gp10"/>
    <property type="match status" value="1"/>
</dbReference>
<dbReference type="OrthoDB" id="8480914at2"/>
<sequence>MATKVFGLDRLKRKLKRFPAVVEAEIKAAIEQSANEIVALAKSLVPTDSGDLRNSIAWTYGDAPQGAIILGKVKSSSSGNLRITVFAGGPDAYYARFIEFGTAPHLNGGRFAGSKNPGTAAQPFFYPAYRASRKRARGRVTRAVNKAAKRVAAGG</sequence>
<dbReference type="AlphaFoldDB" id="A0A0F5LFR0"/>
<dbReference type="STRING" id="361041.VW35_02280"/>
<dbReference type="Pfam" id="PF04883">
    <property type="entry name" value="HK97-gp10_like"/>
    <property type="match status" value="1"/>
</dbReference>